<proteinExistence type="predicted"/>
<accession>A0ACC1YUN3</accession>
<protein>
    <submittedName>
        <fullName evidence="1">CDT1-like protein a, chloroplastic</fullName>
    </submittedName>
</protein>
<name>A0ACC1YUN3_MELAZ</name>
<sequence>MSSSDSSQSIPFRCKKPLQSNLKSQVSSQSPNKLASKTPEKQPSTLPRRARNSRITVSLKEIRMAAQTRSQQPPTDQIESARKQILASPRNKSPAKSARDSSMLPEKYRQLGEFFDSLDGVIRLLKLKCSSSTFTNICPKIECLTDRRFSYGHLAQLKFIIPEAIEIKKVLTFDEKTSCMKPDLHVTLNPDAVECDGKLKSDSKNLNLRKVFRARLMNFLKDHPEGDEIPEETLPEPFNNSKSNLHLNMIKNSTSLPSGDSSTDASVEQQQVSSATYQNYKLLNIIKNPSMSTVSGTSSSASGSQQPVAASHFPFRRHFSQKFVSSDAEKNKAEYKSLVISDEPSAIPVPEPYLNKVSSSEETSLATAVSPIKLPSKTSRGKCLTNCASPTHLPPSCPPATPVKEVEPVESKDCTPSKVISLQSTPAKLVSTPARLMTATPSLNPPKRCYMTPENVSVSSPNKLTRRAPRSRSLKFDTPVKNGKVKQNVNEMEGASVDDDILDILPENLLQSIREKEKKAMEERDPAISRAKWRRQMIACLPKLFNMIHFLFQSIKRSVITKEELIHKLISSHLHITDRREVEDQMNLLLELVPEWISEKKSCGGDLLVCINKMTSPESIRARLEEAT</sequence>
<reference evidence="1 2" key="1">
    <citation type="journal article" date="2023" name="Science">
        <title>Complex scaffold remodeling in plant triterpene biosynthesis.</title>
        <authorList>
            <person name="De La Pena R."/>
            <person name="Hodgson H."/>
            <person name="Liu J.C."/>
            <person name="Stephenson M.J."/>
            <person name="Martin A.C."/>
            <person name="Owen C."/>
            <person name="Harkess A."/>
            <person name="Leebens-Mack J."/>
            <person name="Jimenez L.E."/>
            <person name="Osbourn A."/>
            <person name="Sattely E.S."/>
        </authorList>
    </citation>
    <scope>NUCLEOTIDE SEQUENCE [LARGE SCALE GENOMIC DNA]</scope>
    <source>
        <strain evidence="2">cv. JPN11</strain>
        <tissue evidence="1">Leaf</tissue>
    </source>
</reference>
<evidence type="ECO:0000313" key="2">
    <source>
        <dbReference type="Proteomes" id="UP001164539"/>
    </source>
</evidence>
<gene>
    <name evidence="1" type="ORF">OWV82_000054</name>
</gene>
<organism evidence="1 2">
    <name type="scientific">Melia azedarach</name>
    <name type="common">Chinaberry tree</name>
    <dbReference type="NCBI Taxonomy" id="155640"/>
    <lineage>
        <taxon>Eukaryota</taxon>
        <taxon>Viridiplantae</taxon>
        <taxon>Streptophyta</taxon>
        <taxon>Embryophyta</taxon>
        <taxon>Tracheophyta</taxon>
        <taxon>Spermatophyta</taxon>
        <taxon>Magnoliopsida</taxon>
        <taxon>eudicotyledons</taxon>
        <taxon>Gunneridae</taxon>
        <taxon>Pentapetalae</taxon>
        <taxon>rosids</taxon>
        <taxon>malvids</taxon>
        <taxon>Sapindales</taxon>
        <taxon>Meliaceae</taxon>
        <taxon>Melia</taxon>
    </lineage>
</organism>
<dbReference type="EMBL" id="CM051394">
    <property type="protein sequence ID" value="KAJ4726859.1"/>
    <property type="molecule type" value="Genomic_DNA"/>
</dbReference>
<dbReference type="Proteomes" id="UP001164539">
    <property type="component" value="Chromosome 1"/>
</dbReference>
<comment type="caution">
    <text evidence="1">The sequence shown here is derived from an EMBL/GenBank/DDBJ whole genome shotgun (WGS) entry which is preliminary data.</text>
</comment>
<keyword evidence="2" id="KW-1185">Reference proteome</keyword>
<evidence type="ECO:0000313" key="1">
    <source>
        <dbReference type="EMBL" id="KAJ4726859.1"/>
    </source>
</evidence>